<dbReference type="KEGG" id="fvr:FVEG_15898"/>
<dbReference type="Gene3D" id="3.40.50.980">
    <property type="match status" value="2"/>
</dbReference>
<dbReference type="SUPFAM" id="SSF56801">
    <property type="entry name" value="Acetyl-CoA synthetase-like"/>
    <property type="match status" value="1"/>
</dbReference>
<reference evidence="4 5" key="1">
    <citation type="journal article" date="2010" name="Nature">
        <title>Comparative genomics reveals mobile pathogenicity chromosomes in Fusarium.</title>
        <authorList>
            <person name="Ma L.J."/>
            <person name="van der Does H.C."/>
            <person name="Borkovich K.A."/>
            <person name="Coleman J.J."/>
            <person name="Daboussi M.J."/>
            <person name="Di Pietro A."/>
            <person name="Dufresne M."/>
            <person name="Freitag M."/>
            <person name="Grabherr M."/>
            <person name="Henrissat B."/>
            <person name="Houterman P.M."/>
            <person name="Kang S."/>
            <person name="Shim W.B."/>
            <person name="Woloshuk C."/>
            <person name="Xie X."/>
            <person name="Xu J.R."/>
            <person name="Antoniw J."/>
            <person name="Baker S.E."/>
            <person name="Bluhm B.H."/>
            <person name="Breakspear A."/>
            <person name="Brown D.W."/>
            <person name="Butchko R.A."/>
            <person name="Chapman S."/>
            <person name="Coulson R."/>
            <person name="Coutinho P.M."/>
            <person name="Danchin E.G."/>
            <person name="Diener A."/>
            <person name="Gale L.R."/>
            <person name="Gardiner D.M."/>
            <person name="Goff S."/>
            <person name="Hammond-Kosack K.E."/>
            <person name="Hilburn K."/>
            <person name="Hua-Van A."/>
            <person name="Jonkers W."/>
            <person name="Kazan K."/>
            <person name="Kodira C.D."/>
            <person name="Koehrsen M."/>
            <person name="Kumar L."/>
            <person name="Lee Y.H."/>
            <person name="Li L."/>
            <person name="Manners J.M."/>
            <person name="Miranda-Saavedra D."/>
            <person name="Mukherjee M."/>
            <person name="Park G."/>
            <person name="Park J."/>
            <person name="Park S.Y."/>
            <person name="Proctor R.H."/>
            <person name="Regev A."/>
            <person name="Ruiz-Roldan M.C."/>
            <person name="Sain D."/>
            <person name="Sakthikumar S."/>
            <person name="Sykes S."/>
            <person name="Schwartz D.C."/>
            <person name="Turgeon B.G."/>
            <person name="Wapinski I."/>
            <person name="Yoder O."/>
            <person name="Young S."/>
            <person name="Zeng Q."/>
            <person name="Zhou S."/>
            <person name="Galagan J."/>
            <person name="Cuomo C.A."/>
            <person name="Kistler H.C."/>
            <person name="Rep M."/>
        </authorList>
    </citation>
    <scope>NUCLEOTIDE SEQUENCE [LARGE SCALE GENOMIC DNA]</scope>
    <source>
        <strain evidence="5">M3125 / FGSC 7600</strain>
    </source>
</reference>
<keyword evidence="2" id="KW-0436">Ligase</keyword>
<dbReference type="EMBL" id="DS022249">
    <property type="protein sequence ID" value="EWG45966.1"/>
    <property type="molecule type" value="Genomic_DNA"/>
</dbReference>
<dbReference type="InterPro" id="IPR000873">
    <property type="entry name" value="AMP-dep_synth/lig_dom"/>
</dbReference>
<dbReference type="VEuPathDB" id="FungiDB:FVEG_15898"/>
<dbReference type="PROSITE" id="PS00455">
    <property type="entry name" value="AMP_BINDING"/>
    <property type="match status" value="1"/>
</dbReference>
<organism evidence="4 5">
    <name type="scientific">Gibberella moniliformis (strain M3125 / FGSC 7600)</name>
    <name type="common">Maize ear and stalk rot fungus</name>
    <name type="synonym">Fusarium verticillioides</name>
    <dbReference type="NCBI Taxonomy" id="334819"/>
    <lineage>
        <taxon>Eukaryota</taxon>
        <taxon>Fungi</taxon>
        <taxon>Dikarya</taxon>
        <taxon>Ascomycota</taxon>
        <taxon>Pezizomycotina</taxon>
        <taxon>Sordariomycetes</taxon>
        <taxon>Hypocreomycetidae</taxon>
        <taxon>Hypocreales</taxon>
        <taxon>Nectriaceae</taxon>
        <taxon>Fusarium</taxon>
        <taxon>Fusarium fujikuroi species complex</taxon>
    </lineage>
</organism>
<dbReference type="AlphaFoldDB" id="W7M4Q4"/>
<dbReference type="GO" id="GO:0016405">
    <property type="term" value="F:CoA-ligase activity"/>
    <property type="evidence" value="ECO:0007669"/>
    <property type="project" value="TreeGrafter"/>
</dbReference>
<sequence>MLFFSRYEIEIPNVDVLTYLFRSSAIRNDGFVFLDAENPTDGISKEQLEERVKRLAGGLRKTIGLQKNDVVLAFTENSIGYPVIVLAAICAGGVFTGASPVYTSMAELTRHLQTSGAKCIFTDLQRLDTAVQAANIVGLPETSIVLVDQTSETKPYGYHGIYGLLDVVYSWEVIHDREVSNPSLTNFRTAVLNFSSGTTGDPKACMITHRNLVANSEQQLYLDNVASSRSPDSKRTPPRIHCAFLPLYHASGLITYCIMNVRSYCTTAIMRKFNLKLFLDTIQRLHVTDLLLAPPVVLMLTKSDIISQYDLSSVELMFCGGASLQPDLSKKLEAVFNSGKVHLRQG</sequence>
<evidence type="ECO:0000256" key="2">
    <source>
        <dbReference type="ARBA" id="ARBA00022598"/>
    </source>
</evidence>
<evidence type="ECO:0000313" key="4">
    <source>
        <dbReference type="EMBL" id="EWG45966.1"/>
    </source>
</evidence>
<proteinExistence type="inferred from homology"/>
<evidence type="ECO:0000259" key="3">
    <source>
        <dbReference type="Pfam" id="PF00501"/>
    </source>
</evidence>
<dbReference type="PANTHER" id="PTHR24096">
    <property type="entry name" value="LONG-CHAIN-FATTY-ACID--COA LIGASE"/>
    <property type="match status" value="1"/>
</dbReference>
<keyword evidence="5" id="KW-1185">Reference proteome</keyword>
<dbReference type="GeneID" id="30072774"/>
<dbReference type="RefSeq" id="XP_018752157.1">
    <property type="nucleotide sequence ID" value="XM_018905127.1"/>
</dbReference>
<dbReference type="Pfam" id="PF00501">
    <property type="entry name" value="AMP-binding"/>
    <property type="match status" value="1"/>
</dbReference>
<dbReference type="PANTHER" id="PTHR24096:SF149">
    <property type="entry name" value="AMP-BINDING DOMAIN-CONTAINING PROTEIN-RELATED"/>
    <property type="match status" value="1"/>
</dbReference>
<dbReference type="EMBL" id="CM000584">
    <property type="protein sequence ID" value="EWG45966.1"/>
    <property type="molecule type" value="Genomic_DNA"/>
</dbReference>
<dbReference type="Proteomes" id="UP000009096">
    <property type="component" value="Chromosome 7"/>
</dbReference>
<dbReference type="OrthoDB" id="6509636at2759"/>
<evidence type="ECO:0000256" key="1">
    <source>
        <dbReference type="ARBA" id="ARBA00006432"/>
    </source>
</evidence>
<name>W7M4Q4_GIBM7</name>
<gene>
    <name evidence="4" type="ORF">FVEG_15898</name>
</gene>
<feature type="domain" description="AMP-dependent synthetase/ligase" evidence="3">
    <location>
        <begin position="44"/>
        <end position="338"/>
    </location>
</feature>
<accession>W7M4Q4</accession>
<dbReference type="InterPro" id="IPR020845">
    <property type="entry name" value="AMP-binding_CS"/>
</dbReference>
<evidence type="ECO:0000313" key="5">
    <source>
        <dbReference type="Proteomes" id="UP000009096"/>
    </source>
</evidence>
<comment type="similarity">
    <text evidence="1">Belongs to the ATP-dependent AMP-binding enzyme family.</text>
</comment>
<dbReference type="STRING" id="334819.W7M4Q4"/>
<protein>
    <recommendedName>
        <fullName evidence="3">AMP-dependent synthetase/ligase domain-containing protein</fullName>
    </recommendedName>
</protein>